<sequence length="267" mass="28395">MGAPLDPRSVPAALRDACDPLAACAEDAGLNATHVSEQALVAGWLVRFANSRAKRARSVNAIGVGTALSFAERLQRVDALYAAAALPTTFRITPFSQPAGLDDMLAEQGFLAFEESRVMTRSLDALPARIDGSAPIHAVDAREFAETAGHLYGDAPARIAVDVARALAFPARGLRLLLGERDAPLAVGCILFDGRMAGVYGLHTRADVRGRGYGARLLLELLHGAANAGAAHACLQVGAANDPARALYRRTGFGDRYAYWYRAREIE</sequence>
<proteinExistence type="predicted"/>
<evidence type="ECO:0000313" key="2">
    <source>
        <dbReference type="EMBL" id="MBB4013621.1"/>
    </source>
</evidence>
<dbReference type="RefSeq" id="WP_183635536.1">
    <property type="nucleotide sequence ID" value="NZ_BAABLE010000005.1"/>
</dbReference>
<gene>
    <name evidence="2" type="ORF">GGR36_002967</name>
</gene>
<dbReference type="GO" id="GO:0005840">
    <property type="term" value="C:ribosome"/>
    <property type="evidence" value="ECO:0007669"/>
    <property type="project" value="UniProtKB-KW"/>
</dbReference>
<keyword evidence="2" id="KW-0689">Ribosomal protein</keyword>
<keyword evidence="3" id="KW-1185">Reference proteome</keyword>
<organism evidence="2 3">
    <name type="scientific">Niveibacterium umoris</name>
    <dbReference type="NCBI Taxonomy" id="1193620"/>
    <lineage>
        <taxon>Bacteria</taxon>
        <taxon>Pseudomonadati</taxon>
        <taxon>Pseudomonadota</taxon>
        <taxon>Betaproteobacteria</taxon>
        <taxon>Rhodocyclales</taxon>
        <taxon>Rhodocyclaceae</taxon>
        <taxon>Niveibacterium</taxon>
    </lineage>
</organism>
<dbReference type="GO" id="GO:0016747">
    <property type="term" value="F:acyltransferase activity, transferring groups other than amino-acyl groups"/>
    <property type="evidence" value="ECO:0007669"/>
    <property type="project" value="InterPro"/>
</dbReference>
<protein>
    <submittedName>
        <fullName evidence="2">Ribosomal protein S18 acetylase RimI-like enzyme</fullName>
    </submittedName>
</protein>
<evidence type="ECO:0000259" key="1">
    <source>
        <dbReference type="PROSITE" id="PS51186"/>
    </source>
</evidence>
<accession>A0A840BJ97</accession>
<dbReference type="EMBL" id="JACIET010000002">
    <property type="protein sequence ID" value="MBB4013621.1"/>
    <property type="molecule type" value="Genomic_DNA"/>
</dbReference>
<comment type="caution">
    <text evidence="2">The sequence shown here is derived from an EMBL/GenBank/DDBJ whole genome shotgun (WGS) entry which is preliminary data.</text>
</comment>
<keyword evidence="2" id="KW-0687">Ribonucleoprotein</keyword>
<dbReference type="PROSITE" id="PS51186">
    <property type="entry name" value="GNAT"/>
    <property type="match status" value="1"/>
</dbReference>
<dbReference type="Proteomes" id="UP000561045">
    <property type="component" value="Unassembled WGS sequence"/>
</dbReference>
<dbReference type="InterPro" id="IPR000182">
    <property type="entry name" value="GNAT_dom"/>
</dbReference>
<dbReference type="AlphaFoldDB" id="A0A840BJ97"/>
<name>A0A840BJ97_9RHOO</name>
<dbReference type="Gene3D" id="3.40.630.30">
    <property type="match status" value="1"/>
</dbReference>
<feature type="domain" description="N-acetyltransferase" evidence="1">
    <location>
        <begin position="118"/>
        <end position="267"/>
    </location>
</feature>
<dbReference type="Pfam" id="PF24553">
    <property type="entry name" value="Rv0428c_C"/>
    <property type="match status" value="1"/>
</dbReference>
<dbReference type="InterPro" id="IPR056935">
    <property type="entry name" value="Rv0428c-like_C"/>
</dbReference>
<dbReference type="InterPro" id="IPR016181">
    <property type="entry name" value="Acyl_CoA_acyltransferase"/>
</dbReference>
<evidence type="ECO:0000313" key="3">
    <source>
        <dbReference type="Proteomes" id="UP000561045"/>
    </source>
</evidence>
<reference evidence="2 3" key="1">
    <citation type="submission" date="2020-08" db="EMBL/GenBank/DDBJ databases">
        <title>Genomic Encyclopedia of Type Strains, Phase IV (KMG-IV): sequencing the most valuable type-strain genomes for metagenomic binning, comparative biology and taxonomic classification.</title>
        <authorList>
            <person name="Goeker M."/>
        </authorList>
    </citation>
    <scope>NUCLEOTIDE SEQUENCE [LARGE SCALE GENOMIC DNA]</scope>
    <source>
        <strain evidence="2 3">DSM 106739</strain>
    </source>
</reference>
<dbReference type="SUPFAM" id="SSF55729">
    <property type="entry name" value="Acyl-CoA N-acyltransferases (Nat)"/>
    <property type="match status" value="1"/>
</dbReference>